<reference evidence="2" key="1">
    <citation type="journal article" date="2009" name="Rice">
        <title>De Novo Next Generation Sequencing of Plant Genomes.</title>
        <authorList>
            <person name="Rounsley S."/>
            <person name="Marri P.R."/>
            <person name="Yu Y."/>
            <person name="He R."/>
            <person name="Sisneros N."/>
            <person name="Goicoechea J.L."/>
            <person name="Lee S.J."/>
            <person name="Angelova A."/>
            <person name="Kudrna D."/>
            <person name="Luo M."/>
            <person name="Affourtit J."/>
            <person name="Desany B."/>
            <person name="Knight J."/>
            <person name="Niazi F."/>
            <person name="Egholm M."/>
            <person name="Wing R.A."/>
        </authorList>
    </citation>
    <scope>NUCLEOTIDE SEQUENCE [LARGE SCALE GENOMIC DNA]</scope>
    <source>
        <strain evidence="2">cv. IRGC 105608</strain>
    </source>
</reference>
<reference evidence="2" key="2">
    <citation type="submission" date="2015-03" db="UniProtKB">
        <authorList>
            <consortium name="EnsemblPlants"/>
        </authorList>
    </citation>
    <scope>IDENTIFICATION</scope>
</reference>
<evidence type="ECO:0000313" key="3">
    <source>
        <dbReference type="Proteomes" id="UP000026960"/>
    </source>
</evidence>
<feature type="region of interest" description="Disordered" evidence="1">
    <location>
        <begin position="132"/>
        <end position="153"/>
    </location>
</feature>
<dbReference type="Proteomes" id="UP000026960">
    <property type="component" value="Chromosome 1"/>
</dbReference>
<accession>A0A0D3EL60</accession>
<dbReference type="AlphaFoldDB" id="A0A0D3EL60"/>
<protein>
    <submittedName>
        <fullName evidence="2">Uncharacterized protein</fullName>
    </submittedName>
</protein>
<evidence type="ECO:0000256" key="1">
    <source>
        <dbReference type="SAM" id="MobiDB-lite"/>
    </source>
</evidence>
<dbReference type="PaxDb" id="65489-OBART01G07530.1"/>
<dbReference type="EnsemblPlants" id="OBART01G07530.1">
    <property type="protein sequence ID" value="OBART01G07530.1"/>
    <property type="gene ID" value="OBART01G07530"/>
</dbReference>
<organism evidence="2">
    <name type="scientific">Oryza barthii</name>
    <dbReference type="NCBI Taxonomy" id="65489"/>
    <lineage>
        <taxon>Eukaryota</taxon>
        <taxon>Viridiplantae</taxon>
        <taxon>Streptophyta</taxon>
        <taxon>Embryophyta</taxon>
        <taxon>Tracheophyta</taxon>
        <taxon>Spermatophyta</taxon>
        <taxon>Magnoliopsida</taxon>
        <taxon>Liliopsida</taxon>
        <taxon>Poales</taxon>
        <taxon>Poaceae</taxon>
        <taxon>BOP clade</taxon>
        <taxon>Oryzoideae</taxon>
        <taxon>Oryzeae</taxon>
        <taxon>Oryzinae</taxon>
        <taxon>Oryza</taxon>
    </lineage>
</organism>
<dbReference type="HOGENOM" id="CLU_144404_0_0_1"/>
<dbReference type="Gramene" id="OBART01G07530.1">
    <property type="protein sequence ID" value="OBART01G07530.1"/>
    <property type="gene ID" value="OBART01G07530"/>
</dbReference>
<name>A0A0D3EL60_9ORYZ</name>
<evidence type="ECO:0000313" key="2">
    <source>
        <dbReference type="EnsemblPlants" id="OBART01G07530.1"/>
    </source>
</evidence>
<sequence>MDRQRKPIFAGGPLKLAASEDMCGCVLEGSSPPTTLDHYIERGYRERKEEGEEEEQGIWHIGSIHAGRPADLAEILSPLSPAGNMRSFAAAGSIRCFPGPPRSLADIACMHARSLCDAVPSLMIRASRPAGRLQFKPQLAEEEDEEGRGGEEG</sequence>
<keyword evidence="3" id="KW-1185">Reference proteome</keyword>
<proteinExistence type="predicted"/>